<sequence>MLKFLIFMMIVFSTGITSKVYAQESNSEDIKAYADSVRNAHLERAELLKKEIKEKQAAYRAAMKAANSTGNTVVINNKFYTSKDSLQIDTHEGVKVKSMGEGNKIIIDNNGEKSTVIVTQSGNGNSASVSQSTTKPKKANQENP</sequence>
<protein>
    <submittedName>
        <fullName evidence="4">Curlin repeat-containing protein</fullName>
    </submittedName>
</protein>
<dbReference type="EMBL" id="JAKZGS010000007">
    <property type="protein sequence ID" value="MCH7398375.1"/>
    <property type="molecule type" value="Genomic_DNA"/>
</dbReference>
<keyword evidence="1" id="KW-0175">Coiled coil</keyword>
<proteinExistence type="predicted"/>
<gene>
    <name evidence="4" type="ORF">MM236_10260</name>
</gene>
<feature type="region of interest" description="Disordered" evidence="2">
    <location>
        <begin position="116"/>
        <end position="144"/>
    </location>
</feature>
<name>A0ABS9UP20_9BACT</name>
<keyword evidence="5" id="KW-1185">Reference proteome</keyword>
<comment type="caution">
    <text evidence="4">The sequence shown here is derived from an EMBL/GenBank/DDBJ whole genome shotgun (WGS) entry which is preliminary data.</text>
</comment>
<dbReference type="RefSeq" id="WP_241274889.1">
    <property type="nucleotide sequence ID" value="NZ_JAKZGS010000007.1"/>
</dbReference>
<feature type="signal peptide" evidence="3">
    <location>
        <begin position="1"/>
        <end position="22"/>
    </location>
</feature>
<reference evidence="4" key="1">
    <citation type="submission" date="2022-03" db="EMBL/GenBank/DDBJ databases">
        <title>De novo assembled genomes of Belliella spp. (Cyclobacteriaceae) strains.</title>
        <authorList>
            <person name="Szabo A."/>
            <person name="Korponai K."/>
            <person name="Felfoldi T."/>
        </authorList>
    </citation>
    <scope>NUCLEOTIDE SEQUENCE</scope>
    <source>
        <strain evidence="4">DSM 107340</strain>
    </source>
</reference>
<feature type="coiled-coil region" evidence="1">
    <location>
        <begin position="38"/>
        <end position="65"/>
    </location>
</feature>
<keyword evidence="3" id="KW-0732">Signal</keyword>
<evidence type="ECO:0000313" key="4">
    <source>
        <dbReference type="EMBL" id="MCH7398375.1"/>
    </source>
</evidence>
<evidence type="ECO:0000256" key="3">
    <source>
        <dbReference type="SAM" id="SignalP"/>
    </source>
</evidence>
<feature type="compositionally biased region" description="Polar residues" evidence="2">
    <location>
        <begin position="116"/>
        <end position="134"/>
    </location>
</feature>
<organism evidence="4 5">
    <name type="scientific">Belliella calami</name>
    <dbReference type="NCBI Taxonomy" id="2923436"/>
    <lineage>
        <taxon>Bacteria</taxon>
        <taxon>Pseudomonadati</taxon>
        <taxon>Bacteroidota</taxon>
        <taxon>Cytophagia</taxon>
        <taxon>Cytophagales</taxon>
        <taxon>Cyclobacteriaceae</taxon>
        <taxon>Belliella</taxon>
    </lineage>
</organism>
<evidence type="ECO:0000256" key="2">
    <source>
        <dbReference type="SAM" id="MobiDB-lite"/>
    </source>
</evidence>
<dbReference type="Proteomes" id="UP001165488">
    <property type="component" value="Unassembled WGS sequence"/>
</dbReference>
<evidence type="ECO:0000313" key="5">
    <source>
        <dbReference type="Proteomes" id="UP001165488"/>
    </source>
</evidence>
<accession>A0ABS9UP20</accession>
<feature type="chain" id="PRO_5046819907" evidence="3">
    <location>
        <begin position="23"/>
        <end position="144"/>
    </location>
</feature>
<evidence type="ECO:0000256" key="1">
    <source>
        <dbReference type="SAM" id="Coils"/>
    </source>
</evidence>